<dbReference type="EMBL" id="JACJRF010000024">
    <property type="protein sequence ID" value="MBD2345385.1"/>
    <property type="molecule type" value="Genomic_DNA"/>
</dbReference>
<accession>A0ABR8CQB1</accession>
<reference evidence="2 3" key="1">
    <citation type="journal article" date="2020" name="ISME J.">
        <title>Comparative genomics reveals insights into cyanobacterial evolution and habitat adaptation.</title>
        <authorList>
            <person name="Chen M.Y."/>
            <person name="Teng W.K."/>
            <person name="Zhao L."/>
            <person name="Hu C.X."/>
            <person name="Zhou Y.K."/>
            <person name="Han B.P."/>
            <person name="Song L.R."/>
            <person name="Shu W.S."/>
        </authorList>
    </citation>
    <scope>NUCLEOTIDE SEQUENCE [LARGE SCALE GENOMIC DNA]</scope>
    <source>
        <strain evidence="2 3">FACHB-260</strain>
    </source>
</reference>
<comment type="caution">
    <text evidence="2">The sequence shown here is derived from an EMBL/GenBank/DDBJ whole genome shotgun (WGS) entry which is preliminary data.</text>
</comment>
<dbReference type="Proteomes" id="UP000607281">
    <property type="component" value="Unassembled WGS sequence"/>
</dbReference>
<keyword evidence="1" id="KW-1133">Transmembrane helix</keyword>
<dbReference type="InterPro" id="IPR012340">
    <property type="entry name" value="NA-bd_OB-fold"/>
</dbReference>
<evidence type="ECO:0000313" key="3">
    <source>
        <dbReference type="Proteomes" id="UP000607281"/>
    </source>
</evidence>
<name>A0ABR8CQB1_9NOST</name>
<dbReference type="RefSeq" id="WP_190407826.1">
    <property type="nucleotide sequence ID" value="NZ_JACJRF010000024.1"/>
</dbReference>
<protein>
    <submittedName>
        <fullName evidence="2">NfeD-like protein</fullName>
    </submittedName>
</protein>
<keyword evidence="1" id="KW-0812">Transmembrane</keyword>
<keyword evidence="1" id="KW-0472">Membrane</keyword>
<keyword evidence="3" id="KW-1185">Reference proteome</keyword>
<evidence type="ECO:0000313" key="2">
    <source>
        <dbReference type="EMBL" id="MBD2345385.1"/>
    </source>
</evidence>
<gene>
    <name evidence="2" type="ORF">H6G18_14675</name>
</gene>
<evidence type="ECO:0000256" key="1">
    <source>
        <dbReference type="SAM" id="Phobius"/>
    </source>
</evidence>
<proteinExistence type="predicted"/>
<feature type="transmembrane region" description="Helical" evidence="1">
    <location>
        <begin position="6"/>
        <end position="29"/>
    </location>
</feature>
<sequence>MNNSILVIAGIAVVLGLIVGVFIVGLIYVQRRRQAVDSLIRIDNVVGCFGVVEVPLNHNSPGKVRVNLKGSLVDFVAFSDEVHQFNQGDSVVVVRIDGNKVWVVSV</sequence>
<dbReference type="Gene3D" id="2.40.50.140">
    <property type="entry name" value="Nucleic acid-binding proteins"/>
    <property type="match status" value="1"/>
</dbReference>
<organism evidence="2 3">
    <name type="scientific">Anabaena subtropica FACHB-260</name>
    <dbReference type="NCBI Taxonomy" id="2692884"/>
    <lineage>
        <taxon>Bacteria</taxon>
        <taxon>Bacillati</taxon>
        <taxon>Cyanobacteriota</taxon>
        <taxon>Cyanophyceae</taxon>
        <taxon>Nostocales</taxon>
        <taxon>Nostocaceae</taxon>
        <taxon>Anabaena</taxon>
    </lineage>
</organism>